<feature type="compositionally biased region" description="Acidic residues" evidence="1">
    <location>
        <begin position="570"/>
        <end position="579"/>
    </location>
</feature>
<feature type="compositionally biased region" description="Basic and acidic residues" evidence="1">
    <location>
        <begin position="468"/>
        <end position="481"/>
    </location>
</feature>
<feature type="region of interest" description="Disordered" evidence="1">
    <location>
        <begin position="356"/>
        <end position="397"/>
    </location>
</feature>
<feature type="region of interest" description="Disordered" evidence="1">
    <location>
        <begin position="809"/>
        <end position="882"/>
    </location>
</feature>
<dbReference type="Proteomes" id="UP000371041">
    <property type="component" value="Chromosome"/>
</dbReference>
<proteinExistence type="predicted"/>
<dbReference type="Gene3D" id="1.25.40.10">
    <property type="entry name" value="Tetratricopeptide repeat domain"/>
    <property type="match status" value="1"/>
</dbReference>
<reference evidence="3" key="1">
    <citation type="submission" date="2019-11" db="EMBL/GenBank/DDBJ databases">
        <title>The complete genome sequence of Saccharopolyspora sp. E2A.</title>
        <authorList>
            <person name="Zhang G."/>
        </authorList>
    </citation>
    <scope>NUCLEOTIDE SEQUENCE [LARGE SCALE GENOMIC DNA]</scope>
    <source>
        <strain evidence="3">E2A</strain>
    </source>
</reference>
<organism evidence="2 3">
    <name type="scientific">Allosaccharopolyspora coralli</name>
    <dbReference type="NCBI Taxonomy" id="2665642"/>
    <lineage>
        <taxon>Bacteria</taxon>
        <taxon>Bacillati</taxon>
        <taxon>Actinomycetota</taxon>
        <taxon>Actinomycetes</taxon>
        <taxon>Pseudonocardiales</taxon>
        <taxon>Pseudonocardiaceae</taxon>
        <taxon>Allosaccharopolyspora</taxon>
    </lineage>
</organism>
<feature type="compositionally biased region" description="Gly residues" evidence="1">
    <location>
        <begin position="824"/>
        <end position="833"/>
    </location>
</feature>
<dbReference type="AlphaFoldDB" id="A0A5Q3QCG2"/>
<feature type="region of interest" description="Disordered" evidence="1">
    <location>
        <begin position="455"/>
        <end position="539"/>
    </location>
</feature>
<dbReference type="RefSeq" id="WP_154075765.1">
    <property type="nucleotide sequence ID" value="NZ_CP045929.1"/>
</dbReference>
<sequence>MHGSGPGRAEDDLLNPARRMRWRVPELTLLLGDRLTAQARLAGDRSLRLRAETLAVFASNRLGRSIAVTERAIAATHDAAEGRAGVPHESLPELRIELACCARVAGSAHTALRVLEPVLAQDRIEPSIRAHALVEMSAALPPDSRSTERAEACAEAERLYSAAPELDEDTAMLLRARVSAVRAGHTRREGAASEAVTAAEAGLELLAAMPDPEADSGEVRSLLVLERVHGLLDLGRHEAALAAADEVLNRPVRAASAKSVGWLRLAIATRVHLPAGDHDAALRLLAESSTDAERHHCGEVHAESLSVLSQVYERTAEYETALRCLRDAYGIERRWRTAAHTARVRVLEEFPRIPAPTVVPQQDRREPVAEPEAPPGESAPAFSPQRSLPEQESARDAARRLMETLSGTAASSEVAADLIGDPHDEVPAGPDWAVTVEDRMFGGPEPVLVDDLSTAVEDTPGHGVGETSDGRSEDEQVRSAGDEPTAFSSFAEHILATLAEESAGERAESEPAPSGGASLDRARPEQSEREPERNVLSGRAPGVLASMFGFPVDAGAAVPSFTGSRRVAEPDVEPDEEPVPDERRAGFEPERELDGPAERAEVTAIMPVIATPPADPAVPDSAPASENPGGESEPTRVEDPAPLGTGSFEAFPSAASTDGTGAFPAALAEPGPDDQAGEGRRSRGKSLAEIRAGLRGAPEAPVPGTGGRRRRAEPDEEPTAREAVLPEPTGHEPIGDAPTELEVLGTGSTGSEPTLHEPPEPEPSGDSVAASAEGDAPAERALRAVGSAKHSRAGLADLLTEALMAYETGRRGEPVAEERPTGTDSGGRTGGDVSGITLGSETGTVSVRGGPRRSADREEGRDTRARHRHGGSDQHTWTPRVR</sequence>
<protein>
    <recommendedName>
        <fullName evidence="4">Tetratricopeptide repeat protein</fullName>
    </recommendedName>
</protein>
<feature type="compositionally biased region" description="Basic and acidic residues" evidence="1">
    <location>
        <begin position="809"/>
        <end position="821"/>
    </location>
</feature>
<gene>
    <name evidence="2" type="ORF">GIY23_06105</name>
</gene>
<feature type="compositionally biased region" description="Basic and acidic residues" evidence="1">
    <location>
        <begin position="580"/>
        <end position="601"/>
    </location>
</feature>
<feature type="compositionally biased region" description="Basic and acidic residues" evidence="1">
    <location>
        <begin position="520"/>
        <end position="533"/>
    </location>
</feature>
<accession>A0A5Q3QCG2</accession>
<evidence type="ECO:0000256" key="1">
    <source>
        <dbReference type="SAM" id="MobiDB-lite"/>
    </source>
</evidence>
<name>A0A5Q3QCG2_9PSEU</name>
<keyword evidence="3" id="KW-1185">Reference proteome</keyword>
<feature type="compositionally biased region" description="Low complexity" evidence="1">
    <location>
        <begin position="607"/>
        <end position="625"/>
    </location>
</feature>
<dbReference type="EMBL" id="CP045929">
    <property type="protein sequence ID" value="QGK69165.1"/>
    <property type="molecule type" value="Genomic_DNA"/>
</dbReference>
<feature type="compositionally biased region" description="Polar residues" evidence="1">
    <location>
        <begin position="873"/>
        <end position="882"/>
    </location>
</feature>
<evidence type="ECO:0008006" key="4">
    <source>
        <dbReference type="Google" id="ProtNLM"/>
    </source>
</evidence>
<evidence type="ECO:0000313" key="3">
    <source>
        <dbReference type="Proteomes" id="UP000371041"/>
    </source>
</evidence>
<evidence type="ECO:0000313" key="2">
    <source>
        <dbReference type="EMBL" id="QGK69165.1"/>
    </source>
</evidence>
<dbReference type="InterPro" id="IPR011990">
    <property type="entry name" value="TPR-like_helical_dom_sf"/>
</dbReference>
<feature type="region of interest" description="Disordered" evidence="1">
    <location>
        <begin position="554"/>
        <end position="792"/>
    </location>
</feature>
<feature type="compositionally biased region" description="Basic and acidic residues" evidence="1">
    <location>
        <begin position="853"/>
        <end position="863"/>
    </location>
</feature>
<dbReference type="KEGG" id="sace:GIY23_06105"/>
<feature type="compositionally biased region" description="Low complexity" evidence="1">
    <location>
        <begin position="375"/>
        <end position="384"/>
    </location>
</feature>